<evidence type="ECO:0000256" key="1">
    <source>
        <dbReference type="ARBA" id="ARBA00010515"/>
    </source>
</evidence>
<dbReference type="PANTHER" id="PTHR48081">
    <property type="entry name" value="AB HYDROLASE SUPERFAMILY PROTEIN C4A8.06C"/>
    <property type="match status" value="1"/>
</dbReference>
<dbReference type="RefSeq" id="WP_259526399.1">
    <property type="nucleotide sequence ID" value="NZ_JANLCK010000003.1"/>
</dbReference>
<dbReference type="Proteomes" id="UP001165587">
    <property type="component" value="Unassembled WGS sequence"/>
</dbReference>
<dbReference type="InterPro" id="IPR050300">
    <property type="entry name" value="GDXG_lipolytic_enzyme"/>
</dbReference>
<dbReference type="Gene3D" id="3.40.50.1820">
    <property type="entry name" value="alpha/beta hydrolase"/>
    <property type="match status" value="1"/>
</dbReference>
<comment type="caution">
    <text evidence="5">The sequence shown here is derived from an EMBL/GenBank/DDBJ whole genome shotgun (WGS) entry which is preliminary data.</text>
</comment>
<comment type="similarity">
    <text evidence="1">Belongs to the 'GDXG' lipolytic enzyme family.</text>
</comment>
<evidence type="ECO:0000256" key="3">
    <source>
        <dbReference type="PROSITE-ProRule" id="PRU10038"/>
    </source>
</evidence>
<evidence type="ECO:0000256" key="2">
    <source>
        <dbReference type="ARBA" id="ARBA00022801"/>
    </source>
</evidence>
<name>A0AA41XIK9_9MICO</name>
<keyword evidence="6" id="KW-1185">Reference proteome</keyword>
<evidence type="ECO:0000259" key="4">
    <source>
        <dbReference type="Pfam" id="PF07859"/>
    </source>
</evidence>
<sequence length="308" mass="31802">MTLHPHARAFLDIVKDAPPLDTQTVEQNRADLENAIPLTGEGAPVAVVEDRRIAGVGVRVYSPRPLEEALPVVVYFHGGGWVLGDLEIADTTARAIAIAAGATVVSVDYRKGPEDPFPAAVVDALAVTTAVLTGDAGFPADARRVAVAGDSAGGNLAAVTAQQLAGAHPGLVHQALIYPAVDARMPDDGSYRTYAEGHFLTARDMAYFFDTYAPGVDRSDVRLSPAAASPAALAGLPSATVITAECDPLHDEGVAYANALAAAGVPVVSVTFDGLVHPFVYLGGLIGPAHTARRLIGGEIRAAFDAVE</sequence>
<feature type="active site" evidence="3">
    <location>
        <position position="151"/>
    </location>
</feature>
<accession>A0AA41XIK9</accession>
<keyword evidence="2 5" id="KW-0378">Hydrolase</keyword>
<proteinExistence type="inferred from homology"/>
<dbReference type="InterPro" id="IPR029058">
    <property type="entry name" value="AB_hydrolase_fold"/>
</dbReference>
<dbReference type="PANTHER" id="PTHR48081:SF8">
    <property type="entry name" value="ALPHA_BETA HYDROLASE FOLD-3 DOMAIN-CONTAINING PROTEIN-RELATED"/>
    <property type="match status" value="1"/>
</dbReference>
<dbReference type="EMBL" id="JANLCK010000003">
    <property type="protein sequence ID" value="MCS5725816.1"/>
    <property type="molecule type" value="Genomic_DNA"/>
</dbReference>
<dbReference type="PROSITE" id="PS01174">
    <property type="entry name" value="LIPASE_GDXG_SER"/>
    <property type="match status" value="1"/>
</dbReference>
<feature type="domain" description="Alpha/beta hydrolase fold-3" evidence="4">
    <location>
        <begin position="73"/>
        <end position="280"/>
    </location>
</feature>
<reference evidence="5" key="1">
    <citation type="submission" date="2022-08" db="EMBL/GenBank/DDBJ databases">
        <authorList>
            <person name="Deng Y."/>
            <person name="Han X.-F."/>
            <person name="Zhang Y.-Q."/>
        </authorList>
    </citation>
    <scope>NUCLEOTIDE SEQUENCE</scope>
    <source>
        <strain evidence="5">CPCC 203407</strain>
    </source>
</reference>
<protein>
    <submittedName>
        <fullName evidence="5">Alpha/beta hydrolase</fullName>
    </submittedName>
</protein>
<dbReference type="InterPro" id="IPR013094">
    <property type="entry name" value="AB_hydrolase_3"/>
</dbReference>
<gene>
    <name evidence="5" type="ORF">N1028_07885</name>
</gene>
<dbReference type="SUPFAM" id="SSF53474">
    <property type="entry name" value="alpha/beta-Hydrolases"/>
    <property type="match status" value="1"/>
</dbReference>
<evidence type="ECO:0000313" key="5">
    <source>
        <dbReference type="EMBL" id="MCS5725816.1"/>
    </source>
</evidence>
<dbReference type="InterPro" id="IPR033140">
    <property type="entry name" value="Lipase_GDXG_put_SER_AS"/>
</dbReference>
<dbReference type="Pfam" id="PF07859">
    <property type="entry name" value="Abhydrolase_3"/>
    <property type="match status" value="1"/>
</dbReference>
<dbReference type="GO" id="GO:0016787">
    <property type="term" value="F:hydrolase activity"/>
    <property type="evidence" value="ECO:0007669"/>
    <property type="project" value="UniProtKB-KW"/>
</dbReference>
<evidence type="ECO:0000313" key="6">
    <source>
        <dbReference type="Proteomes" id="UP001165587"/>
    </source>
</evidence>
<dbReference type="AlphaFoldDB" id="A0AA41XIK9"/>
<organism evidence="5 6">
    <name type="scientific">Herbiconiux oxytropis</name>
    <dbReference type="NCBI Taxonomy" id="2970915"/>
    <lineage>
        <taxon>Bacteria</taxon>
        <taxon>Bacillati</taxon>
        <taxon>Actinomycetota</taxon>
        <taxon>Actinomycetes</taxon>
        <taxon>Micrococcales</taxon>
        <taxon>Microbacteriaceae</taxon>
        <taxon>Herbiconiux</taxon>
    </lineage>
</organism>